<dbReference type="Pfam" id="PF00083">
    <property type="entry name" value="Sugar_tr"/>
    <property type="match status" value="1"/>
</dbReference>
<dbReference type="InterPro" id="IPR005829">
    <property type="entry name" value="Sugar_transporter_CS"/>
</dbReference>
<evidence type="ECO:0000256" key="8">
    <source>
        <dbReference type="RuleBase" id="RU003346"/>
    </source>
</evidence>
<feature type="transmembrane region" description="Helical" evidence="10">
    <location>
        <begin position="150"/>
        <end position="167"/>
    </location>
</feature>
<evidence type="ECO:0000256" key="7">
    <source>
        <dbReference type="ARBA" id="ARBA00049119"/>
    </source>
</evidence>
<evidence type="ECO:0000256" key="2">
    <source>
        <dbReference type="ARBA" id="ARBA00010992"/>
    </source>
</evidence>
<comment type="catalytic activity">
    <reaction evidence="7">
        <text>myo-inositol(out) + H(+)(out) = myo-inositol(in) + H(+)(in)</text>
        <dbReference type="Rhea" id="RHEA:60364"/>
        <dbReference type="ChEBI" id="CHEBI:15378"/>
        <dbReference type="ChEBI" id="CHEBI:17268"/>
    </reaction>
</comment>
<keyword evidence="5 10" id="KW-1133">Transmembrane helix</keyword>
<feature type="transmembrane region" description="Helical" evidence="10">
    <location>
        <begin position="111"/>
        <end position="130"/>
    </location>
</feature>
<dbReference type="InterPro" id="IPR050360">
    <property type="entry name" value="MFS_Sugar_Transporters"/>
</dbReference>
<dbReference type="NCBIfam" id="TIGR00879">
    <property type="entry name" value="SP"/>
    <property type="match status" value="1"/>
</dbReference>
<keyword evidence="6 10" id="KW-0472">Membrane</keyword>
<dbReference type="Gene3D" id="1.20.1250.20">
    <property type="entry name" value="MFS general substrate transporter like domains"/>
    <property type="match status" value="1"/>
</dbReference>
<feature type="transmembrane region" description="Helical" evidence="10">
    <location>
        <begin position="85"/>
        <end position="105"/>
    </location>
</feature>
<organism evidence="12">
    <name type="scientific">Cutaneotrichosporon cutaneum</name>
    <name type="common">Yeast</name>
    <name type="synonym">Trichosporon cutaneum</name>
    <dbReference type="NCBI Taxonomy" id="5554"/>
    <lineage>
        <taxon>Eukaryota</taxon>
        <taxon>Fungi</taxon>
        <taxon>Dikarya</taxon>
        <taxon>Basidiomycota</taxon>
        <taxon>Agaricomycotina</taxon>
        <taxon>Tremellomycetes</taxon>
        <taxon>Trichosporonales</taxon>
        <taxon>Trichosporonaceae</taxon>
        <taxon>Cutaneotrichosporon</taxon>
    </lineage>
</organism>
<dbReference type="SUPFAM" id="SSF103473">
    <property type="entry name" value="MFS general substrate transporter"/>
    <property type="match status" value="1"/>
</dbReference>
<feature type="transmembrane region" description="Helical" evidence="10">
    <location>
        <begin position="402"/>
        <end position="420"/>
    </location>
</feature>
<dbReference type="PANTHER" id="PTHR48022">
    <property type="entry name" value="PLASTIDIC GLUCOSE TRANSPORTER 4"/>
    <property type="match status" value="1"/>
</dbReference>
<keyword evidence="3 8" id="KW-0813">Transport</keyword>
<dbReference type="GO" id="GO:0005351">
    <property type="term" value="F:carbohydrate:proton symporter activity"/>
    <property type="evidence" value="ECO:0007669"/>
    <property type="project" value="TreeGrafter"/>
</dbReference>
<feature type="transmembrane region" description="Helical" evidence="10">
    <location>
        <begin position="372"/>
        <end position="390"/>
    </location>
</feature>
<dbReference type="PROSITE" id="PS00217">
    <property type="entry name" value="SUGAR_TRANSPORT_2"/>
    <property type="match status" value="1"/>
</dbReference>
<dbReference type="EMBL" id="KJ716332">
    <property type="protein sequence ID" value="AIB07164.1"/>
    <property type="molecule type" value="mRNA"/>
</dbReference>
<gene>
    <name evidence="12" type="primary">tct2</name>
</gene>
<feature type="region of interest" description="Disordered" evidence="9">
    <location>
        <begin position="496"/>
        <end position="522"/>
    </location>
</feature>
<dbReference type="FunFam" id="1.20.1250.20:FF:000090">
    <property type="entry name" value="MFS sugar transporter, putative"/>
    <property type="match status" value="1"/>
</dbReference>
<evidence type="ECO:0000259" key="11">
    <source>
        <dbReference type="PROSITE" id="PS50850"/>
    </source>
</evidence>
<feature type="transmembrane region" description="Helical" evidence="10">
    <location>
        <begin position="432"/>
        <end position="451"/>
    </location>
</feature>
<proteinExistence type="evidence at transcript level"/>
<dbReference type="AlphaFoldDB" id="A0A060DAV4"/>
<dbReference type="InterPro" id="IPR020846">
    <property type="entry name" value="MFS_dom"/>
</dbReference>
<dbReference type="PROSITE" id="PS50850">
    <property type="entry name" value="MFS"/>
    <property type="match status" value="1"/>
</dbReference>
<feature type="transmembrane region" description="Helical" evidence="10">
    <location>
        <begin position="266"/>
        <end position="288"/>
    </location>
</feature>
<feature type="transmembrane region" description="Helical" evidence="10">
    <location>
        <begin position="179"/>
        <end position="198"/>
    </location>
</feature>
<dbReference type="GO" id="GO:0016020">
    <property type="term" value="C:membrane"/>
    <property type="evidence" value="ECO:0007669"/>
    <property type="project" value="UniProtKB-SubCell"/>
</dbReference>
<evidence type="ECO:0000256" key="6">
    <source>
        <dbReference type="ARBA" id="ARBA00023136"/>
    </source>
</evidence>
<feature type="domain" description="Major facilitator superfamily (MFS) profile" evidence="11">
    <location>
        <begin position="12"/>
        <end position="455"/>
    </location>
</feature>
<evidence type="ECO:0000313" key="12">
    <source>
        <dbReference type="EMBL" id="AIB07164.1"/>
    </source>
</evidence>
<evidence type="ECO:0000256" key="10">
    <source>
        <dbReference type="SAM" id="Phobius"/>
    </source>
</evidence>
<reference evidence="12" key="1">
    <citation type="submission" date="2014-04" db="EMBL/GenBank/DDBJ databases">
        <authorList>
            <person name="Bao X."/>
            <person name="Wang C."/>
            <person name="Shen Y."/>
            <person name="Hou J."/>
        </authorList>
    </citation>
    <scope>NUCLEOTIDE SEQUENCE</scope>
</reference>
<feature type="compositionally biased region" description="Basic and acidic residues" evidence="9">
    <location>
        <begin position="507"/>
        <end position="522"/>
    </location>
</feature>
<evidence type="ECO:0000256" key="1">
    <source>
        <dbReference type="ARBA" id="ARBA00004141"/>
    </source>
</evidence>
<evidence type="ECO:0000256" key="3">
    <source>
        <dbReference type="ARBA" id="ARBA00022448"/>
    </source>
</evidence>
<dbReference type="InterPro" id="IPR036259">
    <property type="entry name" value="MFS_trans_sf"/>
</dbReference>
<protein>
    <submittedName>
        <fullName evidence="12">MFS sugar transporter TCT2</fullName>
    </submittedName>
</protein>
<comment type="subcellular location">
    <subcellularLocation>
        <location evidence="1">Membrane</location>
        <topology evidence="1">Multi-pass membrane protein</topology>
    </subcellularLocation>
</comment>
<accession>A0A060DAV4</accession>
<evidence type="ECO:0000256" key="5">
    <source>
        <dbReference type="ARBA" id="ARBA00022989"/>
    </source>
</evidence>
<evidence type="ECO:0000256" key="9">
    <source>
        <dbReference type="SAM" id="MobiDB-lite"/>
    </source>
</evidence>
<feature type="transmembrane region" description="Helical" evidence="10">
    <location>
        <begin position="303"/>
        <end position="324"/>
    </location>
</feature>
<sequence length="522" mass="57663">MPLSPKVYTLLCGCFAALGSVLFGYDLGVIASILPAPDFLRTTGLEGKDTQTQNYIGFITSSMLLGAFVGCIPASLIADAFSRRVAITVGAVIFVIGGTLQTAAVNKEMMMAGRFLAGVAIGQLSLLAPLYQSEISHPSIRGRLTTLQQLFLGLGSFVAGWIGWGLTKYHLGTAIQWRIPLGFQILPAIPLLFVTLVLPESPRWLMIKGREDEALHVLAKLHARGDTNDPLVLGEFHDMKDKVLTEAAVKSGWGQIFGNKENMRKVMLGVILQFSVQMTGVSFLQYYGPTVYAKVGYSVETTLLLGSLSGVLGILSQFSCVVFVDRTGRRWPLIIGNFLSGFLYIFNLYISYKFQMDEGTPTMARAFVAVGWMWNMIFSACIGPLSWAYPVEIMNTAIRAKGTALTSMACWISNFMIGQVSPVAFQNIGWKYFLVFVICGFTNSLTMWAFFPETKGRTLEEMDHYFENTHWFVPMAKYETIDAKARERELVEREAHADTHVYGGSPDLEKGSGDKVEHRESA</sequence>
<evidence type="ECO:0000256" key="4">
    <source>
        <dbReference type="ARBA" id="ARBA00022692"/>
    </source>
</evidence>
<name>A0A060DAV4_CUTCT</name>
<comment type="similarity">
    <text evidence="2 8">Belongs to the major facilitator superfamily. Sugar transporter (TC 2.A.1.1) family.</text>
</comment>
<dbReference type="InterPro" id="IPR003663">
    <property type="entry name" value="Sugar/inositol_transpt"/>
</dbReference>
<dbReference type="InterPro" id="IPR005828">
    <property type="entry name" value="MFS_sugar_transport-like"/>
</dbReference>
<keyword evidence="4 10" id="KW-0812">Transmembrane</keyword>
<feature type="transmembrane region" description="Helical" evidence="10">
    <location>
        <begin position="331"/>
        <end position="352"/>
    </location>
</feature>
<dbReference type="PRINTS" id="PR00171">
    <property type="entry name" value="SUGRTRNSPORT"/>
</dbReference>
<dbReference type="PANTHER" id="PTHR48022:SF37">
    <property type="entry name" value="MAJOR FACILITATOR SUPERFAMILY (MFS) PROFILE DOMAIN-CONTAINING PROTEIN-RELATED"/>
    <property type="match status" value="1"/>
</dbReference>
<feature type="transmembrane region" description="Helical" evidence="10">
    <location>
        <begin position="55"/>
        <end position="78"/>
    </location>
</feature>
<keyword evidence="12" id="KW-0762">Sugar transport</keyword>